<feature type="domain" description="ABC transporter" evidence="5">
    <location>
        <begin position="4"/>
        <end position="232"/>
    </location>
</feature>
<dbReference type="InterPro" id="IPR050763">
    <property type="entry name" value="ABC_transporter_ATP-binding"/>
</dbReference>
<dbReference type="EMBL" id="CP097121">
    <property type="protein sequence ID" value="USS90858.1"/>
    <property type="molecule type" value="Genomic_DNA"/>
</dbReference>
<dbReference type="Gene3D" id="3.40.50.300">
    <property type="entry name" value="P-loop containing nucleotide triphosphate hydrolases"/>
    <property type="match status" value="1"/>
</dbReference>
<dbReference type="PANTHER" id="PTHR42711">
    <property type="entry name" value="ABC TRANSPORTER ATP-BINDING PROTEIN"/>
    <property type="match status" value="1"/>
</dbReference>
<keyword evidence="7" id="KW-1185">Reference proteome</keyword>
<keyword evidence="4 6" id="KW-0067">ATP-binding</keyword>
<evidence type="ECO:0000256" key="3">
    <source>
        <dbReference type="ARBA" id="ARBA00022741"/>
    </source>
</evidence>
<keyword evidence="3" id="KW-0547">Nucleotide-binding</keyword>
<keyword evidence="2" id="KW-0813">Transport</keyword>
<accession>A0ABY5BZU3</accession>
<dbReference type="PROSITE" id="PS00211">
    <property type="entry name" value="ABC_TRANSPORTER_1"/>
    <property type="match status" value="1"/>
</dbReference>
<dbReference type="InterPro" id="IPR017871">
    <property type="entry name" value="ABC_transporter-like_CS"/>
</dbReference>
<protein>
    <submittedName>
        <fullName evidence="6">ABC transporter ATP-binding protein</fullName>
    </submittedName>
</protein>
<dbReference type="InterPro" id="IPR003439">
    <property type="entry name" value="ABC_transporter-like_ATP-bd"/>
</dbReference>
<proteinExistence type="inferred from homology"/>
<dbReference type="GO" id="GO:0005524">
    <property type="term" value="F:ATP binding"/>
    <property type="evidence" value="ECO:0007669"/>
    <property type="project" value="UniProtKB-KW"/>
</dbReference>
<sequence>MPKIELHTPRLGYSATQVVLRDVDLTLTGGNFYALVGSNGAGKSTLMKIMVGVLKPLSGRVRMTVTDAKQPVFGQIGFCPQFPLVDWYTRVRDNVRLGPLLAGQSWKTSRKNVQASLRLLGIERLQKAAMDHISGGQQQRVQLARELAKQPAIYLLDEPTTGLDVETIEKLFTYLHARAEAGALVLIASHDLTSVEAYANQLILLDQGQVQYQGSLATFINNGKTASTVQVTIANENASRMLPQAGYQVTSDGTITVSQGELLELLQFLTDHQLAVDKIETIQPNLRTRYLQFKREEAADES</sequence>
<evidence type="ECO:0000313" key="7">
    <source>
        <dbReference type="Proteomes" id="UP001056164"/>
    </source>
</evidence>
<dbReference type="SUPFAM" id="SSF52540">
    <property type="entry name" value="P-loop containing nucleoside triphosphate hydrolases"/>
    <property type="match status" value="1"/>
</dbReference>
<reference evidence="6" key="1">
    <citation type="submission" date="2022-05" db="EMBL/GenBank/DDBJ databases">
        <authorList>
            <person name="Oliphant S.A."/>
            <person name="Watson-Haigh N.S."/>
            <person name="Sumby K.M."/>
            <person name="Gardner J.M."/>
            <person name="Jiranek V."/>
        </authorList>
    </citation>
    <scope>NUCLEOTIDE SEQUENCE</scope>
    <source>
        <strain evidence="6">KI4_A6</strain>
    </source>
</reference>
<evidence type="ECO:0000259" key="5">
    <source>
        <dbReference type="PROSITE" id="PS50893"/>
    </source>
</evidence>
<dbReference type="PANTHER" id="PTHR42711:SF5">
    <property type="entry name" value="ABC TRANSPORTER ATP-BINDING PROTEIN NATA"/>
    <property type="match status" value="1"/>
</dbReference>
<dbReference type="Pfam" id="PF00005">
    <property type="entry name" value="ABC_tran"/>
    <property type="match status" value="1"/>
</dbReference>
<evidence type="ECO:0000256" key="1">
    <source>
        <dbReference type="ARBA" id="ARBA00005417"/>
    </source>
</evidence>
<gene>
    <name evidence="6" type="ORF">M3M37_01120</name>
</gene>
<dbReference type="PROSITE" id="PS50893">
    <property type="entry name" value="ABC_TRANSPORTER_2"/>
    <property type="match status" value="1"/>
</dbReference>
<dbReference type="InterPro" id="IPR003593">
    <property type="entry name" value="AAA+_ATPase"/>
</dbReference>
<dbReference type="RefSeq" id="WP_252795353.1">
    <property type="nucleotide sequence ID" value="NZ_CP097121.1"/>
</dbReference>
<evidence type="ECO:0000313" key="6">
    <source>
        <dbReference type="EMBL" id="USS90858.1"/>
    </source>
</evidence>
<evidence type="ECO:0000256" key="2">
    <source>
        <dbReference type="ARBA" id="ARBA00022448"/>
    </source>
</evidence>
<dbReference type="Proteomes" id="UP001056164">
    <property type="component" value="Chromosome"/>
</dbReference>
<dbReference type="SMART" id="SM00382">
    <property type="entry name" value="AAA"/>
    <property type="match status" value="1"/>
</dbReference>
<dbReference type="InterPro" id="IPR027417">
    <property type="entry name" value="P-loop_NTPase"/>
</dbReference>
<name>A0ABY5BZU3_9LACO</name>
<organism evidence="6 7">
    <name type="scientific">Fructilactobacillus carniphilus</name>
    <dbReference type="NCBI Taxonomy" id="2940297"/>
    <lineage>
        <taxon>Bacteria</taxon>
        <taxon>Bacillati</taxon>
        <taxon>Bacillota</taxon>
        <taxon>Bacilli</taxon>
        <taxon>Lactobacillales</taxon>
        <taxon>Lactobacillaceae</taxon>
        <taxon>Fructilactobacillus</taxon>
    </lineage>
</organism>
<comment type="similarity">
    <text evidence="1">Belongs to the ABC transporter superfamily.</text>
</comment>
<evidence type="ECO:0000256" key="4">
    <source>
        <dbReference type="ARBA" id="ARBA00022840"/>
    </source>
</evidence>